<comment type="caution">
    <text evidence="6">The sequence shown here is derived from an EMBL/GenBank/DDBJ whole genome shotgun (WGS) entry which is preliminary data.</text>
</comment>
<accession>A0A1V5ZQB6</accession>
<sequence length="110" mass="12372">MSIFLEIGIMYFAIRMRGNGIISLGMIILLQAYILRVIDFLRGIGPTLRQTFVAMSEASEMLEIIDTPHEIQDNSSKRLKVTSGAISFQGVDFSYGKEVIFKNLNLDIKP</sequence>
<dbReference type="SUPFAM" id="SSF90123">
    <property type="entry name" value="ABC transporter transmembrane region"/>
    <property type="match status" value="1"/>
</dbReference>
<dbReference type="InterPro" id="IPR036640">
    <property type="entry name" value="ABC1_TM_sf"/>
</dbReference>
<evidence type="ECO:0000256" key="2">
    <source>
        <dbReference type="ARBA" id="ARBA00022692"/>
    </source>
</evidence>
<dbReference type="Gene3D" id="3.40.50.300">
    <property type="entry name" value="P-loop containing nucleotide triphosphate hydrolases"/>
    <property type="match status" value="1"/>
</dbReference>
<evidence type="ECO:0000313" key="6">
    <source>
        <dbReference type="EMBL" id="OQB42465.1"/>
    </source>
</evidence>
<gene>
    <name evidence="6" type="ORF">BWY04_00163</name>
</gene>
<evidence type="ECO:0000256" key="4">
    <source>
        <dbReference type="ARBA" id="ARBA00023136"/>
    </source>
</evidence>
<name>A0A1V5ZQB6_9BACT</name>
<keyword evidence="4 5" id="KW-0472">Membrane</keyword>
<evidence type="ECO:0000256" key="1">
    <source>
        <dbReference type="ARBA" id="ARBA00004651"/>
    </source>
</evidence>
<organism evidence="6">
    <name type="scientific">candidate division CPR1 bacterium ADurb.Bin160</name>
    <dbReference type="NCBI Taxonomy" id="1852826"/>
    <lineage>
        <taxon>Bacteria</taxon>
        <taxon>candidate division CPR1</taxon>
    </lineage>
</organism>
<evidence type="ECO:0000256" key="3">
    <source>
        <dbReference type="ARBA" id="ARBA00022989"/>
    </source>
</evidence>
<dbReference type="AlphaFoldDB" id="A0A1V5ZQB6"/>
<evidence type="ECO:0000256" key="5">
    <source>
        <dbReference type="SAM" id="Phobius"/>
    </source>
</evidence>
<keyword evidence="2 5" id="KW-0812">Transmembrane</keyword>
<dbReference type="InterPro" id="IPR027417">
    <property type="entry name" value="P-loop_NTPase"/>
</dbReference>
<protein>
    <submittedName>
        <fullName evidence="6">Uncharacterized protein</fullName>
    </submittedName>
</protein>
<reference evidence="6" key="1">
    <citation type="submission" date="2017-02" db="EMBL/GenBank/DDBJ databases">
        <title>Delving into the versatile metabolic prowess of the omnipresent phylum Bacteroidetes.</title>
        <authorList>
            <person name="Nobu M.K."/>
            <person name="Mei R."/>
            <person name="Narihiro T."/>
            <person name="Kuroda K."/>
            <person name="Liu W.-T."/>
        </authorList>
    </citation>
    <scope>NUCLEOTIDE SEQUENCE</scope>
    <source>
        <strain evidence="6">ADurb.Bin160</strain>
    </source>
</reference>
<dbReference type="Proteomes" id="UP000485621">
    <property type="component" value="Unassembled WGS sequence"/>
</dbReference>
<dbReference type="GO" id="GO:0005886">
    <property type="term" value="C:plasma membrane"/>
    <property type="evidence" value="ECO:0007669"/>
    <property type="project" value="UniProtKB-SubCell"/>
</dbReference>
<dbReference type="EMBL" id="MWDB01000002">
    <property type="protein sequence ID" value="OQB42465.1"/>
    <property type="molecule type" value="Genomic_DNA"/>
</dbReference>
<dbReference type="Gene3D" id="1.20.1560.10">
    <property type="entry name" value="ABC transporter type 1, transmembrane domain"/>
    <property type="match status" value="1"/>
</dbReference>
<feature type="transmembrane region" description="Helical" evidence="5">
    <location>
        <begin position="20"/>
        <end position="41"/>
    </location>
</feature>
<keyword evidence="3 5" id="KW-1133">Transmembrane helix</keyword>
<comment type="subcellular location">
    <subcellularLocation>
        <location evidence="1">Cell membrane</location>
        <topology evidence="1">Multi-pass membrane protein</topology>
    </subcellularLocation>
</comment>
<dbReference type="GO" id="GO:0005524">
    <property type="term" value="F:ATP binding"/>
    <property type="evidence" value="ECO:0007669"/>
    <property type="project" value="InterPro"/>
</dbReference>
<proteinExistence type="predicted"/>